<dbReference type="STRING" id="37927.SA2016_3451"/>
<evidence type="ECO:0000259" key="4">
    <source>
        <dbReference type="PROSITE" id="PS50043"/>
    </source>
</evidence>
<name>A0A127A5D2_9MICC</name>
<accession>A0A127A5D2</accession>
<sequence>MSSTIAAAFARDPAQETLALLDSAAALAEAPLPRIAEILRTALAPYVRCSALVIFTEDCTGRPQKKAGAEAVISRVTLDELDLIRSSLPDLAPRWSDERIAGASRPVLAARSATNALLVLTDPLAVADPPGASGALDPDTGAVLARLWHLAAVRIRDKVAEATPSYLRESRAVSAERSRLTAELTDAHSTTLETVLAALRSARQSDGAARRAAIDIAAAALVRLRASADRTASLLEEPVVTAFERLRADLRPLERFSGISLQFVEPPVDGRALPGEVAHAARAIVRALVLAMVEQDEVHRIRIQWGCDGTNLLVDIRDDGQGRLSLAEDGLRRIEQRVQALDGRLRLEVLEGWGADVFVSLPLDPPSSRAPKGPGAEWELGEREEEVLRLLAGGLRNRAIAAELGLSENTVKFHLRNLFRKLGVSSRAEAVARAAQAHAGQR</sequence>
<evidence type="ECO:0000313" key="5">
    <source>
        <dbReference type="EMBL" id="AMM34111.1"/>
    </source>
</evidence>
<dbReference type="GO" id="GO:0006355">
    <property type="term" value="P:regulation of DNA-templated transcription"/>
    <property type="evidence" value="ECO:0007669"/>
    <property type="project" value="InterPro"/>
</dbReference>
<dbReference type="Gene3D" id="3.30.565.10">
    <property type="entry name" value="Histidine kinase-like ATPase, C-terminal domain"/>
    <property type="match status" value="1"/>
</dbReference>
<dbReference type="Pfam" id="PF00196">
    <property type="entry name" value="GerE"/>
    <property type="match status" value="1"/>
</dbReference>
<dbReference type="SUPFAM" id="SSF46894">
    <property type="entry name" value="C-terminal effector domain of the bipartite response regulators"/>
    <property type="match status" value="1"/>
</dbReference>
<dbReference type="Gene3D" id="1.10.10.10">
    <property type="entry name" value="Winged helix-like DNA-binding domain superfamily/Winged helix DNA-binding domain"/>
    <property type="match status" value="1"/>
</dbReference>
<dbReference type="PANTHER" id="PTHR44688">
    <property type="entry name" value="DNA-BINDING TRANSCRIPTIONAL ACTIVATOR DEVR_DOSR"/>
    <property type="match status" value="1"/>
</dbReference>
<dbReference type="PROSITE" id="PS50043">
    <property type="entry name" value="HTH_LUXR_2"/>
    <property type="match status" value="1"/>
</dbReference>
<dbReference type="InterPro" id="IPR036388">
    <property type="entry name" value="WH-like_DNA-bd_sf"/>
</dbReference>
<keyword evidence="6" id="KW-1185">Reference proteome</keyword>
<organism evidence="5 6">
    <name type="scientific">Sinomonas atrocyanea</name>
    <dbReference type="NCBI Taxonomy" id="37927"/>
    <lineage>
        <taxon>Bacteria</taxon>
        <taxon>Bacillati</taxon>
        <taxon>Actinomycetota</taxon>
        <taxon>Actinomycetes</taxon>
        <taxon>Micrococcales</taxon>
        <taxon>Micrococcaceae</taxon>
        <taxon>Sinomonas</taxon>
    </lineage>
</organism>
<keyword evidence="2" id="KW-0238">DNA-binding</keyword>
<dbReference type="KEGG" id="satk:SA2016_3451"/>
<evidence type="ECO:0000256" key="1">
    <source>
        <dbReference type="ARBA" id="ARBA00023015"/>
    </source>
</evidence>
<evidence type="ECO:0000256" key="3">
    <source>
        <dbReference type="ARBA" id="ARBA00023163"/>
    </source>
</evidence>
<dbReference type="Proteomes" id="UP000070134">
    <property type="component" value="Chromosome"/>
</dbReference>
<gene>
    <name evidence="5" type="ORF">SA2016_3451</name>
</gene>
<dbReference type="EMBL" id="CP014518">
    <property type="protein sequence ID" value="AMM34111.1"/>
    <property type="molecule type" value="Genomic_DNA"/>
</dbReference>
<dbReference type="OrthoDB" id="3171430at2"/>
<proteinExistence type="predicted"/>
<evidence type="ECO:0000313" key="6">
    <source>
        <dbReference type="Proteomes" id="UP000070134"/>
    </source>
</evidence>
<dbReference type="InterPro" id="IPR016032">
    <property type="entry name" value="Sig_transdc_resp-reg_C-effctor"/>
</dbReference>
<dbReference type="SUPFAM" id="SSF55874">
    <property type="entry name" value="ATPase domain of HSP90 chaperone/DNA topoisomerase II/histidine kinase"/>
    <property type="match status" value="1"/>
</dbReference>
<reference evidence="5 6" key="1">
    <citation type="submission" date="2016-02" db="EMBL/GenBank/DDBJ databases">
        <title>Complete genome of Sinomonas atrocyanea KCTC 3377.</title>
        <authorList>
            <person name="Kim K.M."/>
        </authorList>
    </citation>
    <scope>NUCLEOTIDE SEQUENCE [LARGE SCALE GENOMIC DNA]</scope>
    <source>
        <strain evidence="5 6">KCTC 3377</strain>
    </source>
</reference>
<dbReference type="InterPro" id="IPR000792">
    <property type="entry name" value="Tscrpt_reg_LuxR_C"/>
</dbReference>
<keyword evidence="3" id="KW-0804">Transcription</keyword>
<dbReference type="PATRIC" id="fig|37927.3.peg.3541"/>
<dbReference type="RefSeq" id="WP_066500422.1">
    <property type="nucleotide sequence ID" value="NZ_BJMO01000100.1"/>
</dbReference>
<dbReference type="PRINTS" id="PR00038">
    <property type="entry name" value="HTHLUXR"/>
</dbReference>
<dbReference type="CDD" id="cd06170">
    <property type="entry name" value="LuxR_C_like"/>
    <property type="match status" value="1"/>
</dbReference>
<feature type="domain" description="HTH luxR-type" evidence="4">
    <location>
        <begin position="374"/>
        <end position="438"/>
    </location>
</feature>
<dbReference type="SMART" id="SM00421">
    <property type="entry name" value="HTH_LUXR"/>
    <property type="match status" value="1"/>
</dbReference>
<dbReference type="PROSITE" id="PS00622">
    <property type="entry name" value="HTH_LUXR_1"/>
    <property type="match status" value="1"/>
</dbReference>
<protein>
    <submittedName>
        <fullName evidence="5">LuxR family transcriptional regulator</fullName>
    </submittedName>
</protein>
<dbReference type="AlphaFoldDB" id="A0A127A5D2"/>
<dbReference type="InterPro" id="IPR036890">
    <property type="entry name" value="HATPase_C_sf"/>
</dbReference>
<dbReference type="PANTHER" id="PTHR44688:SF16">
    <property type="entry name" value="DNA-BINDING TRANSCRIPTIONAL ACTIVATOR DEVR_DOSR"/>
    <property type="match status" value="1"/>
</dbReference>
<evidence type="ECO:0000256" key="2">
    <source>
        <dbReference type="ARBA" id="ARBA00023125"/>
    </source>
</evidence>
<keyword evidence="1" id="KW-0805">Transcription regulation</keyword>
<dbReference type="GO" id="GO:0003677">
    <property type="term" value="F:DNA binding"/>
    <property type="evidence" value="ECO:0007669"/>
    <property type="project" value="UniProtKB-KW"/>
</dbReference>